<keyword evidence="4" id="KW-1185">Reference proteome</keyword>
<evidence type="ECO:0000313" key="3">
    <source>
        <dbReference type="EMBL" id="SFH02670.1"/>
    </source>
</evidence>
<name>A0A1I2WMR1_9BACT</name>
<dbReference type="GO" id="GO:0005886">
    <property type="term" value="C:plasma membrane"/>
    <property type="evidence" value="ECO:0007669"/>
    <property type="project" value="TreeGrafter"/>
</dbReference>
<evidence type="ECO:0000256" key="1">
    <source>
        <dbReference type="SAM" id="Phobius"/>
    </source>
</evidence>
<proteinExistence type="predicted"/>
<keyword evidence="1" id="KW-0812">Transmembrane</keyword>
<dbReference type="InterPro" id="IPR003848">
    <property type="entry name" value="DUF218"/>
</dbReference>
<keyword evidence="1" id="KW-0472">Membrane</keyword>
<evidence type="ECO:0000259" key="2">
    <source>
        <dbReference type="Pfam" id="PF02698"/>
    </source>
</evidence>
<dbReference type="Gene3D" id="3.40.50.620">
    <property type="entry name" value="HUPs"/>
    <property type="match status" value="1"/>
</dbReference>
<dbReference type="AlphaFoldDB" id="A0A1I2WMR1"/>
<feature type="transmembrane region" description="Helical" evidence="1">
    <location>
        <begin position="12"/>
        <end position="32"/>
    </location>
</feature>
<dbReference type="OrthoDB" id="9782395at2"/>
<feature type="transmembrane region" description="Helical" evidence="1">
    <location>
        <begin position="39"/>
        <end position="59"/>
    </location>
</feature>
<dbReference type="PANTHER" id="PTHR30336">
    <property type="entry name" value="INNER MEMBRANE PROTEIN, PROBABLE PERMEASE"/>
    <property type="match status" value="1"/>
</dbReference>
<dbReference type="InterPro" id="IPR051599">
    <property type="entry name" value="Cell_Envelope_Assoc"/>
</dbReference>
<dbReference type="EMBL" id="FOOT01000005">
    <property type="protein sequence ID" value="SFH02670.1"/>
    <property type="molecule type" value="Genomic_DNA"/>
</dbReference>
<reference evidence="4" key="1">
    <citation type="submission" date="2016-10" db="EMBL/GenBank/DDBJ databases">
        <authorList>
            <person name="Varghese N."/>
            <person name="Submissions S."/>
        </authorList>
    </citation>
    <scope>NUCLEOTIDE SEQUENCE [LARGE SCALE GENOMIC DNA]</scope>
    <source>
        <strain evidence="4">LP51</strain>
    </source>
</reference>
<protein>
    <submittedName>
        <fullName evidence="3">Uncharacterized SAM-binding protein YcdF, DUF218 family</fullName>
    </submittedName>
</protein>
<feature type="domain" description="DUF218" evidence="2">
    <location>
        <begin position="76"/>
        <end position="244"/>
    </location>
</feature>
<organism evidence="3 4">
    <name type="scientific">Pontibacter chinhatensis</name>
    <dbReference type="NCBI Taxonomy" id="1436961"/>
    <lineage>
        <taxon>Bacteria</taxon>
        <taxon>Pseudomonadati</taxon>
        <taxon>Bacteroidota</taxon>
        <taxon>Cytophagia</taxon>
        <taxon>Cytophagales</taxon>
        <taxon>Hymenobacteraceae</taxon>
        <taxon>Pontibacter</taxon>
    </lineage>
</organism>
<dbReference type="PANTHER" id="PTHR30336:SF4">
    <property type="entry name" value="ENVELOPE BIOGENESIS FACTOR ELYC"/>
    <property type="match status" value="1"/>
</dbReference>
<dbReference type="RefSeq" id="WP_092103250.1">
    <property type="nucleotide sequence ID" value="NZ_FOOT01000005.1"/>
</dbReference>
<dbReference type="Proteomes" id="UP000198724">
    <property type="component" value="Unassembled WGS sequence"/>
</dbReference>
<sequence length="254" mass="28796">MFFILSKTLDFLLMPLVWVLALLFLAVFLKSVKWRRISLVSALVMLLFFSNPFFANLAWRAWEAKPVPVSEVGNYDVAVVLTGVTSFKPDITDRVHTNKGADRFLHTLQLYRLGKVNKILITGGKGFLMDEMVPEAEQLKRVLLLAGVPEKDLIVETGAVNTRENAVYAAQVLAQHPSWKKVLLVTSAFHMRRSEGCFRKVGVTFDSYPTDFYSSEPIFTPDYTFMPSAVAFENWHHLIHEIAGFVVYKVLGYS</sequence>
<evidence type="ECO:0000313" key="4">
    <source>
        <dbReference type="Proteomes" id="UP000198724"/>
    </source>
</evidence>
<dbReference type="GO" id="GO:0043164">
    <property type="term" value="P:Gram-negative-bacterium-type cell wall biogenesis"/>
    <property type="evidence" value="ECO:0007669"/>
    <property type="project" value="TreeGrafter"/>
</dbReference>
<dbReference type="GO" id="GO:0000270">
    <property type="term" value="P:peptidoglycan metabolic process"/>
    <property type="evidence" value="ECO:0007669"/>
    <property type="project" value="TreeGrafter"/>
</dbReference>
<gene>
    <name evidence="3" type="ORF">SAMN05421739_105118</name>
</gene>
<dbReference type="InterPro" id="IPR014729">
    <property type="entry name" value="Rossmann-like_a/b/a_fold"/>
</dbReference>
<dbReference type="CDD" id="cd06259">
    <property type="entry name" value="YdcF-like"/>
    <property type="match status" value="1"/>
</dbReference>
<keyword evidence="1" id="KW-1133">Transmembrane helix</keyword>
<accession>A0A1I2WMR1</accession>
<dbReference type="Pfam" id="PF02698">
    <property type="entry name" value="DUF218"/>
    <property type="match status" value="1"/>
</dbReference>